<dbReference type="Proteomes" id="UP001589813">
    <property type="component" value="Unassembled WGS sequence"/>
</dbReference>
<keyword evidence="7 14" id="KW-0812">Transmembrane</keyword>
<keyword evidence="9 14" id="KW-0418">Kinase</keyword>
<name>A0ABV6BF32_9GAMM</name>
<keyword evidence="12 14" id="KW-0902">Two-component regulatory system</keyword>
<dbReference type="Gene3D" id="3.30.565.10">
    <property type="entry name" value="Histidine kinase-like ATPase, C-terminal domain"/>
    <property type="match status" value="1"/>
</dbReference>
<evidence type="ECO:0000259" key="15">
    <source>
        <dbReference type="PROSITE" id="PS50109"/>
    </source>
</evidence>
<dbReference type="InterPro" id="IPR050428">
    <property type="entry name" value="TCS_sensor_his_kinase"/>
</dbReference>
<dbReference type="InterPro" id="IPR003594">
    <property type="entry name" value="HATPase_dom"/>
</dbReference>
<evidence type="ECO:0000256" key="9">
    <source>
        <dbReference type="ARBA" id="ARBA00022777"/>
    </source>
</evidence>
<comment type="subcellular location">
    <subcellularLocation>
        <location evidence="2">Cell inner membrane</location>
        <topology evidence="2">Multi-pass membrane protein</topology>
    </subcellularLocation>
</comment>
<dbReference type="EC" id="2.7.13.3" evidence="14"/>
<dbReference type="InterPro" id="IPR048590">
    <property type="entry name" value="CusS-like_sensor"/>
</dbReference>
<evidence type="ECO:0000313" key="18">
    <source>
        <dbReference type="Proteomes" id="UP001589813"/>
    </source>
</evidence>
<evidence type="ECO:0000256" key="6">
    <source>
        <dbReference type="ARBA" id="ARBA00022679"/>
    </source>
</evidence>
<organism evidence="17 18">
    <name type="scientific">Rheinheimera tilapiae</name>
    <dbReference type="NCBI Taxonomy" id="875043"/>
    <lineage>
        <taxon>Bacteria</taxon>
        <taxon>Pseudomonadati</taxon>
        <taxon>Pseudomonadota</taxon>
        <taxon>Gammaproteobacteria</taxon>
        <taxon>Chromatiales</taxon>
        <taxon>Chromatiaceae</taxon>
        <taxon>Rheinheimera</taxon>
    </lineage>
</organism>
<keyword evidence="8 14" id="KW-0547">Nucleotide-binding</keyword>
<evidence type="ECO:0000256" key="8">
    <source>
        <dbReference type="ARBA" id="ARBA00022741"/>
    </source>
</evidence>
<feature type="domain" description="HAMP" evidence="16">
    <location>
        <begin position="193"/>
        <end position="246"/>
    </location>
</feature>
<dbReference type="CDD" id="cd06225">
    <property type="entry name" value="HAMP"/>
    <property type="match status" value="1"/>
</dbReference>
<dbReference type="GO" id="GO:0004673">
    <property type="term" value="F:protein histidine kinase activity"/>
    <property type="evidence" value="ECO:0007669"/>
    <property type="project" value="UniProtKB-EC"/>
</dbReference>
<keyword evidence="11 14" id="KW-1133">Transmembrane helix</keyword>
<reference evidence="17 18" key="1">
    <citation type="submission" date="2024-09" db="EMBL/GenBank/DDBJ databases">
        <authorList>
            <person name="Sun Q."/>
            <person name="Mori K."/>
        </authorList>
    </citation>
    <scope>NUCLEOTIDE SEQUENCE [LARGE SCALE GENOMIC DNA]</scope>
    <source>
        <strain evidence="17 18">KCTC 23315</strain>
    </source>
</reference>
<dbReference type="CDD" id="cd00082">
    <property type="entry name" value="HisKA"/>
    <property type="match status" value="1"/>
</dbReference>
<dbReference type="SUPFAM" id="SSF158472">
    <property type="entry name" value="HAMP domain-like"/>
    <property type="match status" value="1"/>
</dbReference>
<dbReference type="PANTHER" id="PTHR45436:SF15">
    <property type="entry name" value="SENSOR HISTIDINE KINASE CUSS"/>
    <property type="match status" value="1"/>
</dbReference>
<dbReference type="PROSITE" id="PS50109">
    <property type="entry name" value="HIS_KIN"/>
    <property type="match status" value="1"/>
</dbReference>
<dbReference type="PANTHER" id="PTHR45436">
    <property type="entry name" value="SENSOR HISTIDINE KINASE YKOH"/>
    <property type="match status" value="1"/>
</dbReference>
<dbReference type="InterPro" id="IPR004358">
    <property type="entry name" value="Sig_transdc_His_kin-like_C"/>
</dbReference>
<keyword evidence="18" id="KW-1185">Reference proteome</keyword>
<dbReference type="SMART" id="SM00388">
    <property type="entry name" value="HisKA"/>
    <property type="match status" value="1"/>
</dbReference>
<evidence type="ECO:0000256" key="3">
    <source>
        <dbReference type="ARBA" id="ARBA00022475"/>
    </source>
</evidence>
<comment type="caution">
    <text evidence="17">The sequence shown here is derived from an EMBL/GenBank/DDBJ whole genome shotgun (WGS) entry which is preliminary data.</text>
</comment>
<evidence type="ECO:0000313" key="17">
    <source>
        <dbReference type="EMBL" id="MFC0049407.1"/>
    </source>
</evidence>
<dbReference type="Pfam" id="PF02518">
    <property type="entry name" value="HATPase_c"/>
    <property type="match status" value="1"/>
</dbReference>
<accession>A0ABV6BF32</accession>
<dbReference type="InterPro" id="IPR003660">
    <property type="entry name" value="HAMP_dom"/>
</dbReference>
<keyword evidence="6 14" id="KW-0808">Transferase</keyword>
<feature type="domain" description="Histidine kinase" evidence="15">
    <location>
        <begin position="254"/>
        <end position="474"/>
    </location>
</feature>
<dbReference type="SUPFAM" id="SSF47384">
    <property type="entry name" value="Homodimeric domain of signal transducing histidine kinase"/>
    <property type="match status" value="1"/>
</dbReference>
<evidence type="ECO:0000256" key="14">
    <source>
        <dbReference type="RuleBase" id="RU364088"/>
    </source>
</evidence>
<dbReference type="InterPro" id="IPR005467">
    <property type="entry name" value="His_kinase_dom"/>
</dbReference>
<dbReference type="InterPro" id="IPR036097">
    <property type="entry name" value="HisK_dim/P_sf"/>
</dbReference>
<keyword evidence="4 14" id="KW-0997">Cell inner membrane</keyword>
<evidence type="ECO:0000256" key="7">
    <source>
        <dbReference type="ARBA" id="ARBA00022692"/>
    </source>
</evidence>
<evidence type="ECO:0000259" key="16">
    <source>
        <dbReference type="PROSITE" id="PS50885"/>
    </source>
</evidence>
<evidence type="ECO:0000256" key="13">
    <source>
        <dbReference type="ARBA" id="ARBA00023136"/>
    </source>
</evidence>
<dbReference type="InterPro" id="IPR006290">
    <property type="entry name" value="CztS_silS_copS"/>
</dbReference>
<dbReference type="Gene3D" id="6.10.340.10">
    <property type="match status" value="1"/>
</dbReference>
<comment type="catalytic activity">
    <reaction evidence="1 14">
        <text>ATP + protein L-histidine = ADP + protein N-phospho-L-histidine.</text>
        <dbReference type="EC" id="2.7.13.3"/>
    </reaction>
</comment>
<evidence type="ECO:0000256" key="2">
    <source>
        <dbReference type="ARBA" id="ARBA00004429"/>
    </source>
</evidence>
<evidence type="ECO:0000256" key="1">
    <source>
        <dbReference type="ARBA" id="ARBA00000085"/>
    </source>
</evidence>
<comment type="function">
    <text evidence="14">Member of a two-component regulatory system.</text>
</comment>
<keyword evidence="10 14" id="KW-0067">ATP-binding</keyword>
<dbReference type="SUPFAM" id="SSF55874">
    <property type="entry name" value="ATPase domain of HSP90 chaperone/DNA topoisomerase II/histidine kinase"/>
    <property type="match status" value="1"/>
</dbReference>
<dbReference type="PRINTS" id="PR00344">
    <property type="entry name" value="BCTRLSENSOR"/>
</dbReference>
<gene>
    <name evidence="17" type="ORF">ACFFJP_14010</name>
</gene>
<dbReference type="PROSITE" id="PS50885">
    <property type="entry name" value="HAMP"/>
    <property type="match status" value="1"/>
</dbReference>
<evidence type="ECO:0000256" key="11">
    <source>
        <dbReference type="ARBA" id="ARBA00022989"/>
    </source>
</evidence>
<keyword evidence="13 14" id="KW-0472">Membrane</keyword>
<evidence type="ECO:0000256" key="10">
    <source>
        <dbReference type="ARBA" id="ARBA00022840"/>
    </source>
</evidence>
<evidence type="ECO:0000256" key="5">
    <source>
        <dbReference type="ARBA" id="ARBA00022553"/>
    </source>
</evidence>
<dbReference type="Pfam" id="PF00672">
    <property type="entry name" value="HAMP"/>
    <property type="match status" value="1"/>
</dbReference>
<dbReference type="Gene3D" id="1.10.287.130">
    <property type="match status" value="1"/>
</dbReference>
<dbReference type="RefSeq" id="WP_377245177.1">
    <property type="nucleotide sequence ID" value="NZ_JBHLXP010000003.1"/>
</dbReference>
<dbReference type="SMART" id="SM00304">
    <property type="entry name" value="HAMP"/>
    <property type="match status" value="1"/>
</dbReference>
<dbReference type="EMBL" id="JBHLXP010000003">
    <property type="protein sequence ID" value="MFC0049407.1"/>
    <property type="molecule type" value="Genomic_DNA"/>
</dbReference>
<dbReference type="Pfam" id="PF21085">
    <property type="entry name" value="CusS"/>
    <property type="match status" value="1"/>
</dbReference>
<proteinExistence type="predicted"/>
<dbReference type="NCBIfam" id="TIGR01386">
    <property type="entry name" value="cztS_silS_copS"/>
    <property type="match status" value="1"/>
</dbReference>
<feature type="transmembrane region" description="Helical" evidence="14">
    <location>
        <begin position="171"/>
        <end position="192"/>
    </location>
</feature>
<evidence type="ECO:0000256" key="12">
    <source>
        <dbReference type="ARBA" id="ARBA00023012"/>
    </source>
</evidence>
<keyword evidence="5" id="KW-0597">Phosphoprotein</keyword>
<dbReference type="SMART" id="SM00387">
    <property type="entry name" value="HATPase_c"/>
    <property type="match status" value="1"/>
</dbReference>
<dbReference type="CDD" id="cd00075">
    <property type="entry name" value="HATPase"/>
    <property type="match status" value="1"/>
</dbReference>
<dbReference type="Pfam" id="PF00512">
    <property type="entry name" value="HisKA"/>
    <property type="match status" value="1"/>
</dbReference>
<dbReference type="InterPro" id="IPR003661">
    <property type="entry name" value="HisK_dim/P_dom"/>
</dbReference>
<dbReference type="InterPro" id="IPR036890">
    <property type="entry name" value="HATPase_C_sf"/>
</dbReference>
<feature type="transmembrane region" description="Helical" evidence="14">
    <location>
        <begin position="22"/>
        <end position="41"/>
    </location>
</feature>
<evidence type="ECO:0000256" key="4">
    <source>
        <dbReference type="ARBA" id="ARBA00022519"/>
    </source>
</evidence>
<protein>
    <recommendedName>
        <fullName evidence="14">Sensor protein</fullName>
        <ecNumber evidence="14">2.7.13.3</ecNumber>
    </recommendedName>
</protein>
<sequence length="474" mass="53121">MTTPAEQQTSTPTRPLAMASRVLLFVALAVLLCAALLATMLQNSIEAHFAEQDAGELQAVAHSVLHTLQDPTLGPQQHHASLHQVLTGHHQTYYLVLDATEKPALSADGADLTPLFRLTRAVEQITPADLVSWQQAEHTYRGAILQGPNGLRIAVAMEMEFHLHYLHLLRWTLWLTIAAAVALILLAAWFGVRQGLLPLRHLSNDIRQISAERLHVRLEPSQVPVELAELVQSFNQMIENLQQGFARLSEFSADIAHELRTPLSNLITQTQVSLSKERSLEEYRELLYSNLEEQERLARMVSDMLWLAKTEHGLHKLQLEPVDLASMCQQLFEFFDVIADEKNVQLQYEGPALTIDADKLMLQRALSNLLSNAIRHAAAHSTVRIKVTSEITQVDIRVINQGLVIAAEHLPRLFERFYRADPSRQRHSEGAGLGLAMVKSIVELHGAQINASSVLKNSQEPNQAQTEFVLHWPQ</sequence>
<keyword evidence="3 14" id="KW-1003">Cell membrane</keyword>